<dbReference type="Proteomes" id="UP000199393">
    <property type="component" value="Chromosome I"/>
</dbReference>
<evidence type="ECO:0008006" key="3">
    <source>
        <dbReference type="Google" id="ProtNLM"/>
    </source>
</evidence>
<dbReference type="PATRIC" id="fig|307121.4.peg.3877"/>
<name>A0A1C3N6P2_9ACTN</name>
<dbReference type="STRING" id="307121.GA0070620_3799"/>
<evidence type="ECO:0000313" key="2">
    <source>
        <dbReference type="Proteomes" id="UP000199393"/>
    </source>
</evidence>
<dbReference type="EMBL" id="LT598496">
    <property type="protein sequence ID" value="SBV28262.1"/>
    <property type="molecule type" value="Genomic_DNA"/>
</dbReference>
<dbReference type="RefSeq" id="WP_091592722.1">
    <property type="nucleotide sequence ID" value="NZ_JBHRWG010000004.1"/>
</dbReference>
<evidence type="ECO:0000313" key="1">
    <source>
        <dbReference type="EMBL" id="SBV28262.1"/>
    </source>
</evidence>
<gene>
    <name evidence="1" type="ORF">GA0070620_3799</name>
</gene>
<organism evidence="1 2">
    <name type="scientific">Micromonospora krabiensis</name>
    <dbReference type="NCBI Taxonomy" id="307121"/>
    <lineage>
        <taxon>Bacteria</taxon>
        <taxon>Bacillati</taxon>
        <taxon>Actinomycetota</taxon>
        <taxon>Actinomycetes</taxon>
        <taxon>Micromonosporales</taxon>
        <taxon>Micromonosporaceae</taxon>
        <taxon>Micromonospora</taxon>
    </lineage>
</organism>
<proteinExistence type="predicted"/>
<protein>
    <recommendedName>
        <fullName evidence="3">DNA-directed RNA polymerase specialized sigma subunit, sigma24 family</fullName>
    </recommendedName>
</protein>
<accession>A0A1C3N6P2</accession>
<keyword evidence="2" id="KW-1185">Reference proteome</keyword>
<dbReference type="OrthoDB" id="4164470at2"/>
<sequence>MTASAKDWPDSPLDAVDTAFADLTCDPDPLSLDLDPLADQLGDDGGLPGGVIALPALRQWLLEHPRAYTARDVVWRELIRRARLDGPAWVIAAVALAMPALRRYAGRLHTGWAGDAHDLDAEILTGFLTALRDRVDLAKPAPYAALCMAAWRAGHELRQRDGAEAMPVDNLEHVTGPRTPKRPYGHPDLLVRRAVELGIVDSCDEQPYIDVRLGHRAIEPIAARLGVEVDTLRRRVERIDIRIADALAAGMLTEVTSPQVREDLAAAAERRQHIRAARGRTARPAAAQVTLAAA</sequence>
<dbReference type="AlphaFoldDB" id="A0A1C3N6P2"/>
<reference evidence="2" key="1">
    <citation type="submission" date="2016-06" db="EMBL/GenBank/DDBJ databases">
        <authorList>
            <person name="Varghese N."/>
        </authorList>
    </citation>
    <scope>NUCLEOTIDE SEQUENCE [LARGE SCALE GENOMIC DNA]</scope>
    <source>
        <strain evidence="2">DSM 45344</strain>
    </source>
</reference>